<dbReference type="PANTHER" id="PTHR10906">
    <property type="entry name" value="SECY/SEC61-ALPHA FAMILY MEMBER"/>
    <property type="match status" value="1"/>
</dbReference>
<dbReference type="RefSeq" id="WP_057890265.1">
    <property type="nucleotide sequence ID" value="NZ_AZFE01000031.1"/>
</dbReference>
<reference evidence="3 4" key="1">
    <citation type="journal article" date="2015" name="Genome Announc.">
        <title>Expanding the biotechnology potential of lactobacilli through comparative genomics of 213 strains and associated genera.</title>
        <authorList>
            <person name="Sun Z."/>
            <person name="Harris H.M."/>
            <person name="McCann A."/>
            <person name="Guo C."/>
            <person name="Argimon S."/>
            <person name="Zhang W."/>
            <person name="Yang X."/>
            <person name="Jeffery I.B."/>
            <person name="Cooney J.C."/>
            <person name="Kagawa T.F."/>
            <person name="Liu W."/>
            <person name="Song Y."/>
            <person name="Salvetti E."/>
            <person name="Wrobel A."/>
            <person name="Rasinkangas P."/>
            <person name="Parkhill J."/>
            <person name="Rea M.C."/>
            <person name="O'Sullivan O."/>
            <person name="Ritari J."/>
            <person name="Douillard F.P."/>
            <person name="Paul Ross R."/>
            <person name="Yang R."/>
            <person name="Briner A.E."/>
            <person name="Felis G.E."/>
            <person name="de Vos W.M."/>
            <person name="Barrangou R."/>
            <person name="Klaenhammer T.R."/>
            <person name="Caufield P.W."/>
            <person name="Cui Y."/>
            <person name="Zhang H."/>
            <person name="O'Toole P.W."/>
        </authorList>
    </citation>
    <scope>NUCLEOTIDE SEQUENCE [LARGE SCALE GENOMIC DNA]</scope>
    <source>
        <strain evidence="3 4">DSM 15707</strain>
    </source>
</reference>
<name>A0A0R1RFQ7_9LACO</name>
<dbReference type="Proteomes" id="UP000051697">
    <property type="component" value="Unassembled WGS sequence"/>
</dbReference>
<evidence type="ECO:0000256" key="1">
    <source>
        <dbReference type="RuleBase" id="RU004349"/>
    </source>
</evidence>
<feature type="transmembrane region" description="Helical" evidence="2">
    <location>
        <begin position="57"/>
        <end position="81"/>
    </location>
</feature>
<dbReference type="InterPro" id="IPR023201">
    <property type="entry name" value="SecY_dom_sf"/>
</dbReference>
<dbReference type="STRING" id="1423778.FC70_GL001348"/>
<dbReference type="PRINTS" id="PR00303">
    <property type="entry name" value="SECYTRNLCASE"/>
</dbReference>
<keyword evidence="2" id="KW-0812">Transmembrane</keyword>
<dbReference type="PATRIC" id="fig|1423778.4.peg.1385"/>
<protein>
    <submittedName>
        <fullName evidence="3">Preprotein translocase subunit SecY</fullName>
    </submittedName>
</protein>
<dbReference type="OrthoDB" id="2055747at2"/>
<dbReference type="SUPFAM" id="SSF103491">
    <property type="entry name" value="Preprotein translocase SecY subunit"/>
    <property type="match status" value="1"/>
</dbReference>
<feature type="transmembrane region" description="Helical" evidence="2">
    <location>
        <begin position="238"/>
        <end position="260"/>
    </location>
</feature>
<evidence type="ECO:0000313" key="4">
    <source>
        <dbReference type="Proteomes" id="UP000051697"/>
    </source>
</evidence>
<dbReference type="EMBL" id="AZFE01000031">
    <property type="protein sequence ID" value="KRL55743.1"/>
    <property type="molecule type" value="Genomic_DNA"/>
</dbReference>
<dbReference type="Gene3D" id="1.10.3370.10">
    <property type="entry name" value="SecY subunit domain"/>
    <property type="match status" value="1"/>
</dbReference>
<feature type="transmembrane region" description="Helical" evidence="2">
    <location>
        <begin position="374"/>
        <end position="391"/>
    </location>
</feature>
<comment type="similarity">
    <text evidence="1">Belongs to the SecY/SEC61-alpha family.</text>
</comment>
<evidence type="ECO:0000256" key="2">
    <source>
        <dbReference type="SAM" id="Phobius"/>
    </source>
</evidence>
<accession>A0A0R1RFQ7</accession>
<organism evidence="3 4">
    <name type="scientific">Paucilactobacillus oligofermentans DSM 15707 = LMG 22743</name>
    <dbReference type="NCBI Taxonomy" id="1423778"/>
    <lineage>
        <taxon>Bacteria</taxon>
        <taxon>Bacillati</taxon>
        <taxon>Bacillota</taxon>
        <taxon>Bacilli</taxon>
        <taxon>Lactobacillales</taxon>
        <taxon>Lactobacillaceae</taxon>
        <taxon>Paucilactobacillus</taxon>
    </lineage>
</organism>
<dbReference type="KEGG" id="lol:LACOL_1681"/>
<feature type="transmembrane region" description="Helical" evidence="2">
    <location>
        <begin position="161"/>
        <end position="182"/>
    </location>
</feature>
<keyword evidence="2" id="KW-1133">Transmembrane helix</keyword>
<feature type="transmembrane region" description="Helical" evidence="2">
    <location>
        <begin position="197"/>
        <end position="217"/>
    </location>
</feature>
<evidence type="ECO:0000313" key="3">
    <source>
        <dbReference type="EMBL" id="KRL55743.1"/>
    </source>
</evidence>
<feature type="transmembrane region" description="Helical" evidence="2">
    <location>
        <begin position="102"/>
        <end position="123"/>
    </location>
</feature>
<keyword evidence="2" id="KW-0472">Membrane</keyword>
<gene>
    <name evidence="3" type="ORF">FC70_GL001348</name>
</gene>
<keyword evidence="4" id="KW-1185">Reference proteome</keyword>
<dbReference type="AlphaFoldDB" id="A0A0R1RFQ7"/>
<dbReference type="GO" id="GO:0015031">
    <property type="term" value="P:protein transport"/>
    <property type="evidence" value="ECO:0007669"/>
    <property type="project" value="InterPro"/>
</dbReference>
<dbReference type="PIRSF" id="PIRSF004557">
    <property type="entry name" value="SecY"/>
    <property type="match status" value="1"/>
</dbReference>
<feature type="transmembrane region" description="Helical" evidence="2">
    <location>
        <begin position="291"/>
        <end position="310"/>
    </location>
</feature>
<feature type="transmembrane region" description="Helical" evidence="2">
    <location>
        <begin position="135"/>
        <end position="154"/>
    </location>
</feature>
<comment type="caution">
    <text evidence="3">The sequence shown here is derived from an EMBL/GenBank/DDBJ whole genome shotgun (WGS) entry which is preliminary data.</text>
</comment>
<dbReference type="InterPro" id="IPR002208">
    <property type="entry name" value="SecY/SEC61-alpha"/>
</dbReference>
<sequence>MLKNDLAKKILITFFMMLVLAVGQQIYLPLVDASFASSSVNKSTLLSVLGMTTGGRMTVPAIMSLGLSPYMTSMIIWQAIVTMDIKKITNMSLKNQGQIQNILTLIMAVVQAYTMILTYHSFIQPLYLTQSGIDISAPVIMLVLVAGGMFSTWLAMKNTQVGIGGSAIMIVPGIAVGLPQLLENGWTTGDVLTMTPINLMIAIFVTLLFVLAAVAVFHAELRIKLERPMLDSEFNHSYLPIKLLTGGAMPFMFSTVLFNLPMTIVSSTSLRFTTIGKNLLIWTQQDNWRGILVYGVIVMILGYGFGYMNLKPIQTIKQLKESGDYIFGCVPGEETRRCVMRHFWLLTSIGNVALMLMAVVPLIIGIYFEGYANYSLYLGSVFILVTIFDTISQQFRALYAKNAYSVLLK</sequence>
<proteinExistence type="inferred from homology"/>
<dbReference type="GO" id="GO:0016020">
    <property type="term" value="C:membrane"/>
    <property type="evidence" value="ECO:0007669"/>
    <property type="project" value="InterPro"/>
</dbReference>
<feature type="transmembrane region" description="Helical" evidence="2">
    <location>
        <begin position="343"/>
        <end position="368"/>
    </location>
</feature>
<dbReference type="Pfam" id="PF00344">
    <property type="entry name" value="SecY"/>
    <property type="match status" value="1"/>
</dbReference>